<dbReference type="Proteomes" id="UP001152798">
    <property type="component" value="Chromosome 1"/>
</dbReference>
<organism evidence="1 2">
    <name type="scientific">Nezara viridula</name>
    <name type="common">Southern green stink bug</name>
    <name type="synonym">Cimex viridulus</name>
    <dbReference type="NCBI Taxonomy" id="85310"/>
    <lineage>
        <taxon>Eukaryota</taxon>
        <taxon>Metazoa</taxon>
        <taxon>Ecdysozoa</taxon>
        <taxon>Arthropoda</taxon>
        <taxon>Hexapoda</taxon>
        <taxon>Insecta</taxon>
        <taxon>Pterygota</taxon>
        <taxon>Neoptera</taxon>
        <taxon>Paraneoptera</taxon>
        <taxon>Hemiptera</taxon>
        <taxon>Heteroptera</taxon>
        <taxon>Panheteroptera</taxon>
        <taxon>Pentatomomorpha</taxon>
        <taxon>Pentatomoidea</taxon>
        <taxon>Pentatomidae</taxon>
        <taxon>Pentatominae</taxon>
        <taxon>Nezara</taxon>
    </lineage>
</organism>
<gene>
    <name evidence="1" type="ORF">NEZAVI_LOCUS2768</name>
</gene>
<dbReference type="AlphaFoldDB" id="A0A9P0E127"/>
<accession>A0A9P0E127</accession>
<evidence type="ECO:0000313" key="2">
    <source>
        <dbReference type="Proteomes" id="UP001152798"/>
    </source>
</evidence>
<protein>
    <submittedName>
        <fullName evidence="1">Uncharacterized protein</fullName>
    </submittedName>
</protein>
<keyword evidence="2" id="KW-1185">Reference proteome</keyword>
<dbReference type="EMBL" id="OV725077">
    <property type="protein sequence ID" value="CAH1391839.1"/>
    <property type="molecule type" value="Genomic_DNA"/>
</dbReference>
<proteinExistence type="predicted"/>
<name>A0A9P0E127_NEZVI</name>
<reference evidence="1" key="1">
    <citation type="submission" date="2022-01" db="EMBL/GenBank/DDBJ databases">
        <authorList>
            <person name="King R."/>
        </authorList>
    </citation>
    <scope>NUCLEOTIDE SEQUENCE</scope>
</reference>
<sequence>MAALLHCVHIGRRSDVAAFTAMTHLRGGRQKDSSDNRYLAVSLATRGRGMAPDLRLIALARVHGVCFPRPGPPLLPNPARQPWGNKGDHIVYPLAGPITCPGLSPFWEPPPAKLIPIAPLSRGPAYAD</sequence>
<evidence type="ECO:0000313" key="1">
    <source>
        <dbReference type="EMBL" id="CAH1391839.1"/>
    </source>
</evidence>